<gene>
    <name evidence="2" type="ORF">HNAJ_LOCUS4471</name>
</gene>
<accession>A0A0R3TBN4</accession>
<dbReference type="STRING" id="102285.A0A0R3TBN4"/>
<keyword evidence="3" id="KW-1185">Reference proteome</keyword>
<dbReference type="OrthoDB" id="5573735at2759"/>
<feature type="chain" id="PRO_5043131805" evidence="1">
    <location>
        <begin position="29"/>
        <end position="139"/>
    </location>
</feature>
<dbReference type="InterPro" id="IPR028994">
    <property type="entry name" value="Integrin_alpha_N"/>
</dbReference>
<dbReference type="EMBL" id="UZAE01003172">
    <property type="protein sequence ID" value="VDO00331.1"/>
    <property type="molecule type" value="Genomic_DNA"/>
</dbReference>
<keyword evidence="1" id="KW-0732">Signal</keyword>
<proteinExistence type="predicted"/>
<dbReference type="Proteomes" id="UP000278807">
    <property type="component" value="Unassembled WGS sequence"/>
</dbReference>
<reference evidence="2 3" key="2">
    <citation type="submission" date="2018-11" db="EMBL/GenBank/DDBJ databases">
        <authorList>
            <consortium name="Pathogen Informatics"/>
        </authorList>
    </citation>
    <scope>NUCLEOTIDE SEQUENCE [LARGE SCALE GENOMIC DNA]</scope>
</reference>
<reference evidence="4" key="1">
    <citation type="submission" date="2017-02" db="UniProtKB">
        <authorList>
            <consortium name="WormBaseParasite"/>
        </authorList>
    </citation>
    <scope>IDENTIFICATION</scope>
</reference>
<sequence length="139" mass="15921">MFWCHIELTLYTLLHILLIIEASKKSHSDWLFPSLGARIYSSEKRGTYFGYSVASYVGQSQSFCLVGAPKGVNTYDFLGPEPTDNPSYQDSLTSMFENTTGLIYRLDLDFEYPDCSRMPIADNNEDRRLYGTKEPGRMF</sequence>
<dbReference type="WBParaSite" id="HNAJ_0000447301-mRNA-1">
    <property type="protein sequence ID" value="HNAJ_0000447301-mRNA-1"/>
    <property type="gene ID" value="HNAJ_0000447301"/>
</dbReference>
<protein>
    <submittedName>
        <fullName evidence="4">Secreted protein</fullName>
    </submittedName>
</protein>
<evidence type="ECO:0000313" key="3">
    <source>
        <dbReference type="Proteomes" id="UP000278807"/>
    </source>
</evidence>
<dbReference type="Gene3D" id="2.130.10.130">
    <property type="entry name" value="Integrin alpha, N-terminal"/>
    <property type="match status" value="1"/>
</dbReference>
<name>A0A0R3TBN4_RODNA</name>
<organism evidence="4">
    <name type="scientific">Rodentolepis nana</name>
    <name type="common">Dwarf tapeworm</name>
    <name type="synonym">Hymenolepis nana</name>
    <dbReference type="NCBI Taxonomy" id="102285"/>
    <lineage>
        <taxon>Eukaryota</taxon>
        <taxon>Metazoa</taxon>
        <taxon>Spiralia</taxon>
        <taxon>Lophotrochozoa</taxon>
        <taxon>Platyhelminthes</taxon>
        <taxon>Cestoda</taxon>
        <taxon>Eucestoda</taxon>
        <taxon>Cyclophyllidea</taxon>
        <taxon>Hymenolepididae</taxon>
        <taxon>Rodentolepis</taxon>
    </lineage>
</organism>
<evidence type="ECO:0000256" key="1">
    <source>
        <dbReference type="SAM" id="SignalP"/>
    </source>
</evidence>
<evidence type="ECO:0000313" key="2">
    <source>
        <dbReference type="EMBL" id="VDO00331.1"/>
    </source>
</evidence>
<evidence type="ECO:0000313" key="4">
    <source>
        <dbReference type="WBParaSite" id="HNAJ_0000447301-mRNA-1"/>
    </source>
</evidence>
<dbReference type="AlphaFoldDB" id="A0A0R3TBN4"/>
<feature type="signal peptide" evidence="1">
    <location>
        <begin position="1"/>
        <end position="28"/>
    </location>
</feature>